<dbReference type="Proteomes" id="UP001443914">
    <property type="component" value="Unassembled WGS sequence"/>
</dbReference>
<dbReference type="PANTHER" id="PTHR33334:SF8">
    <property type="entry name" value="PROTEIN LNK1"/>
    <property type="match status" value="1"/>
</dbReference>
<evidence type="ECO:0000256" key="1">
    <source>
        <dbReference type="SAM" id="MobiDB-lite"/>
    </source>
</evidence>
<dbReference type="AlphaFoldDB" id="A0AAW1HMW1"/>
<keyword evidence="3" id="KW-1185">Reference proteome</keyword>
<feature type="compositionally biased region" description="Low complexity" evidence="1">
    <location>
        <begin position="311"/>
        <end position="323"/>
    </location>
</feature>
<feature type="compositionally biased region" description="Basic and acidic residues" evidence="1">
    <location>
        <begin position="432"/>
        <end position="442"/>
    </location>
</feature>
<dbReference type="PANTHER" id="PTHR33334">
    <property type="entry name" value="PROTEIN LNK1"/>
    <property type="match status" value="1"/>
</dbReference>
<gene>
    <name evidence="2" type="ORF">RND81_11G155600</name>
</gene>
<feature type="compositionally biased region" description="Basic residues" evidence="1">
    <location>
        <begin position="452"/>
        <end position="462"/>
    </location>
</feature>
<name>A0AAW1HMW1_SAPOF</name>
<accession>A0AAW1HMW1</accession>
<dbReference type="GO" id="GO:0007623">
    <property type="term" value="P:circadian rhythm"/>
    <property type="evidence" value="ECO:0007669"/>
    <property type="project" value="InterPro"/>
</dbReference>
<comment type="caution">
    <text evidence="2">The sequence shown here is derived from an EMBL/GenBank/DDBJ whole genome shotgun (WGS) entry which is preliminary data.</text>
</comment>
<protein>
    <recommendedName>
        <fullName evidence="4">Protein LNK1</fullName>
    </recommendedName>
</protein>
<reference evidence="2 3" key="1">
    <citation type="submission" date="2024-03" db="EMBL/GenBank/DDBJ databases">
        <title>WGS assembly of Saponaria officinalis var. Norfolk2.</title>
        <authorList>
            <person name="Jenkins J."/>
            <person name="Shu S."/>
            <person name="Grimwood J."/>
            <person name="Barry K."/>
            <person name="Goodstein D."/>
            <person name="Schmutz J."/>
            <person name="Leebens-Mack J."/>
            <person name="Osbourn A."/>
        </authorList>
    </citation>
    <scope>NUCLEOTIDE SEQUENCE [LARGE SCALE GENOMIC DNA]</scope>
    <source>
        <strain evidence="3">cv. Norfolk2</strain>
        <strain evidence="2">JIC</strain>
        <tissue evidence="2">Leaf</tissue>
    </source>
</reference>
<dbReference type="EMBL" id="JBDFQZ010000011">
    <property type="protein sequence ID" value="KAK9677611.1"/>
    <property type="molecule type" value="Genomic_DNA"/>
</dbReference>
<dbReference type="InterPro" id="IPR039928">
    <property type="entry name" value="LNK"/>
</dbReference>
<organism evidence="2 3">
    <name type="scientific">Saponaria officinalis</name>
    <name type="common">Common soapwort</name>
    <name type="synonym">Lychnis saponaria</name>
    <dbReference type="NCBI Taxonomy" id="3572"/>
    <lineage>
        <taxon>Eukaryota</taxon>
        <taxon>Viridiplantae</taxon>
        <taxon>Streptophyta</taxon>
        <taxon>Embryophyta</taxon>
        <taxon>Tracheophyta</taxon>
        <taxon>Spermatophyta</taxon>
        <taxon>Magnoliopsida</taxon>
        <taxon>eudicotyledons</taxon>
        <taxon>Gunneridae</taxon>
        <taxon>Pentapetalae</taxon>
        <taxon>Caryophyllales</taxon>
        <taxon>Caryophyllaceae</taxon>
        <taxon>Caryophylleae</taxon>
        <taxon>Saponaria</taxon>
    </lineage>
</organism>
<sequence>MSDMGNYKLEDIVWELSDNDDHIVPFAGDKKNGYALERNNFNRPKNELKCAESKADSGVAPGNLTRKMGEASFTVEKEDKKIMREENPWTLSSNGGFPVSLDGDVKRNNLCPVSMEERMATPCLRSENVKSADSEFCADDPALGNRAFAADNGLKQYELNDASGNDNDLAFLGNDLQDKGSDDLLFYGWPELENFEDVDNMFRNCDPTFSLDMNNSDGLSWFSSSHMIEGSNDGLKSDFGFSGCGPSGLNCVTEQQEHHEIYRQNNNGMVVNEINKKQTPAGFERDSHRLPPDICSSVFDLYANDSGATHHIQTQSQIHSHVSPSKHKKSSEGKRKSCSTENGVSFIHFDKLHEIGEANNLLSSQHGFSPDNHQQEINHQLCLQTEKPMIKPINHPSDHVLPSSTPSIVKSEVRALSTISPRESSHASNQKESIENSHDVSHKNLSSSEVKKKGKLQQRRLSRNAEKSNLRVQRVDPDQFCGKKPSRGGKNESECQSEVDCCDTGFARDLDASTNQESSCMSSVLDEVAIDASSLKQLQHVMGQLDIRTKLCIRDSLYRLARSAAQRHKGDNKDANGALLPGTNKSAGFIDMETDTNPIDRSIAHLLFHRPSDPSTSTALIDAMAVKPPIMVEAPNPLAAEKPVYRKETTLVNEDATEQRN</sequence>
<dbReference type="EMBL" id="JBDFQZ010000011">
    <property type="protein sequence ID" value="KAK9677610.1"/>
    <property type="molecule type" value="Genomic_DNA"/>
</dbReference>
<feature type="region of interest" description="Disordered" evidence="1">
    <location>
        <begin position="412"/>
        <end position="496"/>
    </location>
</feature>
<feature type="compositionally biased region" description="Basic and acidic residues" evidence="1">
    <location>
        <begin position="463"/>
        <end position="477"/>
    </location>
</feature>
<evidence type="ECO:0008006" key="4">
    <source>
        <dbReference type="Google" id="ProtNLM"/>
    </source>
</evidence>
<evidence type="ECO:0000313" key="2">
    <source>
        <dbReference type="EMBL" id="KAK9677611.1"/>
    </source>
</evidence>
<feature type="compositionally biased region" description="Polar residues" evidence="1">
    <location>
        <begin position="417"/>
        <end position="431"/>
    </location>
</feature>
<proteinExistence type="predicted"/>
<feature type="region of interest" description="Disordered" evidence="1">
    <location>
        <begin position="311"/>
        <end position="339"/>
    </location>
</feature>
<evidence type="ECO:0000313" key="3">
    <source>
        <dbReference type="Proteomes" id="UP001443914"/>
    </source>
</evidence>
<dbReference type="GO" id="GO:0006355">
    <property type="term" value="P:regulation of DNA-templated transcription"/>
    <property type="evidence" value="ECO:0007669"/>
    <property type="project" value="InterPro"/>
</dbReference>